<feature type="transmembrane region" description="Helical" evidence="17">
    <location>
        <begin position="12"/>
        <end position="29"/>
    </location>
</feature>
<feature type="region of interest" description="Disordered" evidence="16">
    <location>
        <begin position="306"/>
        <end position="334"/>
    </location>
</feature>
<dbReference type="InterPro" id="IPR003593">
    <property type="entry name" value="AAA+_ATPase"/>
</dbReference>
<comment type="caution">
    <text evidence="19">The sequence shown here is derived from an EMBL/GenBank/DDBJ whole genome shotgun (WGS) entry which is preliminary data.</text>
</comment>
<evidence type="ECO:0000256" key="15">
    <source>
        <dbReference type="PROSITE-ProRule" id="PRU00289"/>
    </source>
</evidence>
<evidence type="ECO:0000256" key="17">
    <source>
        <dbReference type="SAM" id="Phobius"/>
    </source>
</evidence>
<dbReference type="SUPFAM" id="SSF52540">
    <property type="entry name" value="P-loop containing nucleoside triphosphate hydrolases"/>
    <property type="match status" value="1"/>
</dbReference>
<evidence type="ECO:0000256" key="8">
    <source>
        <dbReference type="ARBA" id="ARBA00022840"/>
    </source>
</evidence>
<dbReference type="InterPro" id="IPR036390">
    <property type="entry name" value="WH_DNA-bd_sf"/>
</dbReference>
<dbReference type="GO" id="GO:0007059">
    <property type="term" value="P:chromosome segregation"/>
    <property type="evidence" value="ECO:0007669"/>
    <property type="project" value="UniProtKB-KW"/>
</dbReference>
<organism evidence="19 20">
    <name type="scientific">Alicyclobacillus cellulosilyticus</name>
    <dbReference type="NCBI Taxonomy" id="1003997"/>
    <lineage>
        <taxon>Bacteria</taxon>
        <taxon>Bacillati</taxon>
        <taxon>Bacillota</taxon>
        <taxon>Bacilli</taxon>
        <taxon>Bacillales</taxon>
        <taxon>Alicyclobacillaceae</taxon>
        <taxon>Alicyclobacillus</taxon>
    </lineage>
</organism>
<evidence type="ECO:0000256" key="13">
    <source>
        <dbReference type="ARBA" id="ARBA00024986"/>
    </source>
</evidence>
<dbReference type="InterPro" id="IPR027417">
    <property type="entry name" value="P-loop_NTPase"/>
</dbReference>
<dbReference type="AlphaFoldDB" id="A0A917KBP9"/>
<dbReference type="InterPro" id="IPR025199">
    <property type="entry name" value="FtsK_4TM"/>
</dbReference>
<reference evidence="19" key="1">
    <citation type="journal article" date="2014" name="Int. J. Syst. Evol. Microbiol.">
        <title>Complete genome sequence of Corynebacterium casei LMG S-19264T (=DSM 44701T), isolated from a smear-ripened cheese.</title>
        <authorList>
            <consortium name="US DOE Joint Genome Institute (JGI-PGF)"/>
            <person name="Walter F."/>
            <person name="Albersmeier A."/>
            <person name="Kalinowski J."/>
            <person name="Ruckert C."/>
        </authorList>
    </citation>
    <scope>NUCLEOTIDE SEQUENCE</scope>
    <source>
        <strain evidence="19">JCM 18487</strain>
    </source>
</reference>
<dbReference type="GO" id="GO:0005524">
    <property type="term" value="F:ATP binding"/>
    <property type="evidence" value="ECO:0007669"/>
    <property type="project" value="UniProtKB-UniRule"/>
</dbReference>
<dbReference type="RefSeq" id="WP_188881813.1">
    <property type="nucleotide sequence ID" value="NZ_BMOY01000015.1"/>
</dbReference>
<accession>A0A917KBP9</accession>
<dbReference type="GO" id="GO:0005886">
    <property type="term" value="C:plasma membrane"/>
    <property type="evidence" value="ECO:0007669"/>
    <property type="project" value="UniProtKB-SubCell"/>
</dbReference>
<evidence type="ECO:0000256" key="9">
    <source>
        <dbReference type="ARBA" id="ARBA00022989"/>
    </source>
</evidence>
<dbReference type="Pfam" id="PF17854">
    <property type="entry name" value="FtsK_alpha"/>
    <property type="match status" value="1"/>
</dbReference>
<feature type="binding site" evidence="15">
    <location>
        <begin position="493"/>
        <end position="500"/>
    </location>
    <ligand>
        <name>ATP</name>
        <dbReference type="ChEBI" id="CHEBI:30616"/>
    </ligand>
</feature>
<comment type="function">
    <text evidence="13">Essential cell division protein that coordinates cell division and chromosome segregation. The N-terminus is involved in assembly of the cell-division machinery. The C-terminus functions as a DNA motor that moves dsDNA in an ATP-dependent manner towards the dif recombination site, which is located within the replication terminus region. Required for activation of the Xer recombinase, allowing activation of chromosome unlinking by recombination.</text>
</comment>
<dbReference type="PANTHER" id="PTHR22683:SF41">
    <property type="entry name" value="DNA TRANSLOCASE FTSK"/>
    <property type="match status" value="1"/>
</dbReference>
<evidence type="ECO:0000256" key="12">
    <source>
        <dbReference type="ARBA" id="ARBA00023306"/>
    </source>
</evidence>
<keyword evidence="3" id="KW-1003">Cell membrane</keyword>
<keyword evidence="20" id="KW-1185">Reference proteome</keyword>
<evidence type="ECO:0000256" key="7">
    <source>
        <dbReference type="ARBA" id="ARBA00022829"/>
    </source>
</evidence>
<dbReference type="SMART" id="SM00382">
    <property type="entry name" value="AAA"/>
    <property type="match status" value="1"/>
</dbReference>
<dbReference type="PROSITE" id="PS50901">
    <property type="entry name" value="FTSK"/>
    <property type="match status" value="1"/>
</dbReference>
<dbReference type="InterPro" id="IPR018541">
    <property type="entry name" value="Ftsk_gamma"/>
</dbReference>
<evidence type="ECO:0000256" key="16">
    <source>
        <dbReference type="SAM" id="MobiDB-lite"/>
    </source>
</evidence>
<dbReference type="InterPro" id="IPR036388">
    <property type="entry name" value="WH-like_DNA-bd_sf"/>
</dbReference>
<evidence type="ECO:0000256" key="3">
    <source>
        <dbReference type="ARBA" id="ARBA00022475"/>
    </source>
</evidence>
<evidence type="ECO:0000256" key="11">
    <source>
        <dbReference type="ARBA" id="ARBA00023136"/>
    </source>
</evidence>
<evidence type="ECO:0000256" key="2">
    <source>
        <dbReference type="ARBA" id="ARBA00006474"/>
    </source>
</evidence>
<keyword evidence="9 17" id="KW-1133">Transmembrane helix</keyword>
<feature type="domain" description="FtsK" evidence="18">
    <location>
        <begin position="476"/>
        <end position="666"/>
    </location>
</feature>
<evidence type="ECO:0000313" key="19">
    <source>
        <dbReference type="EMBL" id="GGJ04608.1"/>
    </source>
</evidence>
<keyword evidence="4" id="KW-0132">Cell division</keyword>
<dbReference type="CDD" id="cd01127">
    <property type="entry name" value="TrwB_TraG_TraD_VirD4"/>
    <property type="match status" value="1"/>
</dbReference>
<comment type="subcellular location">
    <subcellularLocation>
        <location evidence="1">Cell membrane</location>
        <topology evidence="1">Multi-pass membrane protein</topology>
    </subcellularLocation>
</comment>
<dbReference type="SUPFAM" id="SSF46785">
    <property type="entry name" value="Winged helix' DNA-binding domain"/>
    <property type="match status" value="1"/>
</dbReference>
<dbReference type="Gene3D" id="3.40.50.300">
    <property type="entry name" value="P-loop containing nucleotide triphosphate hydrolases"/>
    <property type="match status" value="1"/>
</dbReference>
<dbReference type="InterPro" id="IPR050206">
    <property type="entry name" value="FtsK/SpoIIIE/SftA"/>
</dbReference>
<reference evidence="19" key="2">
    <citation type="submission" date="2020-09" db="EMBL/GenBank/DDBJ databases">
        <authorList>
            <person name="Sun Q."/>
            <person name="Ohkuma M."/>
        </authorList>
    </citation>
    <scope>NUCLEOTIDE SEQUENCE</scope>
    <source>
        <strain evidence="19">JCM 18487</strain>
    </source>
</reference>
<comment type="subunit">
    <text evidence="14">Homohexamer. Forms a ring that surrounds DNA.</text>
</comment>
<protein>
    <submittedName>
        <fullName evidence="19">DNA translocase FtsK</fullName>
    </submittedName>
</protein>
<dbReference type="PANTHER" id="PTHR22683">
    <property type="entry name" value="SPORULATION PROTEIN RELATED"/>
    <property type="match status" value="1"/>
</dbReference>
<keyword evidence="5 17" id="KW-0812">Transmembrane</keyword>
<comment type="similarity">
    <text evidence="2">Belongs to the FtsK/SpoIIIE/SftA family.</text>
</comment>
<evidence type="ECO:0000259" key="18">
    <source>
        <dbReference type="PROSITE" id="PS50901"/>
    </source>
</evidence>
<dbReference type="GO" id="GO:0003677">
    <property type="term" value="F:DNA binding"/>
    <property type="evidence" value="ECO:0007669"/>
    <property type="project" value="UniProtKB-KW"/>
</dbReference>
<dbReference type="InterPro" id="IPR041027">
    <property type="entry name" value="FtsK_alpha"/>
</dbReference>
<dbReference type="EMBL" id="BMOY01000015">
    <property type="protein sequence ID" value="GGJ04608.1"/>
    <property type="molecule type" value="Genomic_DNA"/>
</dbReference>
<evidence type="ECO:0000256" key="6">
    <source>
        <dbReference type="ARBA" id="ARBA00022741"/>
    </source>
</evidence>
<evidence type="ECO:0000313" key="20">
    <source>
        <dbReference type="Proteomes" id="UP000637695"/>
    </source>
</evidence>
<keyword evidence="10" id="KW-0238">DNA-binding</keyword>
<evidence type="ECO:0000256" key="5">
    <source>
        <dbReference type="ARBA" id="ARBA00022692"/>
    </source>
</evidence>
<feature type="transmembrane region" description="Helical" evidence="17">
    <location>
        <begin position="41"/>
        <end position="66"/>
    </location>
</feature>
<dbReference type="Pfam" id="PF09397">
    <property type="entry name" value="FtsK_gamma"/>
    <property type="match status" value="1"/>
</dbReference>
<evidence type="ECO:0000256" key="10">
    <source>
        <dbReference type="ARBA" id="ARBA00023125"/>
    </source>
</evidence>
<dbReference type="Proteomes" id="UP000637695">
    <property type="component" value="Unassembled WGS sequence"/>
</dbReference>
<keyword evidence="12" id="KW-0131">Cell cycle</keyword>
<gene>
    <name evidence="19" type="primary">ftsK</name>
    <name evidence="19" type="ORF">GCM10010885_12230</name>
</gene>
<dbReference type="Gene3D" id="1.10.10.10">
    <property type="entry name" value="Winged helix-like DNA-binding domain superfamily/Winged helix DNA-binding domain"/>
    <property type="match status" value="1"/>
</dbReference>
<keyword evidence="6 15" id="KW-0547">Nucleotide-binding</keyword>
<dbReference type="Gene3D" id="3.30.980.40">
    <property type="match status" value="1"/>
</dbReference>
<proteinExistence type="inferred from homology"/>
<feature type="transmembrane region" description="Helical" evidence="17">
    <location>
        <begin position="142"/>
        <end position="175"/>
    </location>
</feature>
<keyword evidence="8 15" id="KW-0067">ATP-binding</keyword>
<evidence type="ECO:0000256" key="1">
    <source>
        <dbReference type="ARBA" id="ARBA00004651"/>
    </source>
</evidence>
<dbReference type="GO" id="GO:0051301">
    <property type="term" value="P:cell division"/>
    <property type="evidence" value="ECO:0007669"/>
    <property type="project" value="UniProtKB-KW"/>
</dbReference>
<dbReference type="SMART" id="SM00843">
    <property type="entry name" value="Ftsk_gamma"/>
    <property type="match status" value="1"/>
</dbReference>
<dbReference type="InterPro" id="IPR002543">
    <property type="entry name" value="FtsK_dom"/>
</dbReference>
<name>A0A917KBP9_9BACL</name>
<keyword evidence="11 17" id="KW-0472">Membrane</keyword>
<evidence type="ECO:0000256" key="4">
    <source>
        <dbReference type="ARBA" id="ARBA00022618"/>
    </source>
</evidence>
<evidence type="ECO:0000256" key="14">
    <source>
        <dbReference type="ARBA" id="ARBA00025923"/>
    </source>
</evidence>
<sequence>MGKKQHRQDVLRYELTGLGLLTLSALALGKLGLVGRYLDVAFVYLAGSWSFLVPIFIGYAAVYMMVQRATFPWHSRHMGLLVLFVTWLTAMEFDLYQRIAPLYAGQPVPLYTATLNAIKNMCEPLFHPADVSAEPSGAGGGLIGYVFFAVAHALFSTVGTMLVLAVGALIGAALVTQQSLVAGVQRGTRWVERQLEKAWSACRQYIAVLFSAERATARTKSRAGRQRPGPSRRQVAEVVLEGEVVAEEDQDVAADAAQPMAQDQPPVVRDFAEFARPPRLDPEGPPQPWVEQVGNALVVRYPPHQQPAWTKGQEGGRGESVRTGAEDASWMSPPVRNESYQLPPLSMFALPEPAKGGFNLRSAQEKARKLETTLESFGVQVKVLEISRGPAVTRFEVQPAVGVKVSRILSLQDDIALALAARDIRIEAPVPGKSVIGIEVPNAEVAVVTLREVLESPEFQQEPSLLAVALGRDITGAAIVGNLQKMPHLLVAGATGSGKSVCINGIIASILTRAKPHEVKFLMIDPKMVELSVYNGIPHLLAPVVTDPRKAAFALKKVVQEMESRYQAMAERGARDIERFNQLVRQDGGDPLPYIVVIIDELADLMMVAPGEVEDAICRIAQMARAAGIHLIVATQRPSVDVITGLIKANIPSRIAFMVSSMADSRTILDAGGAEKLLGRGDMLYLPGGASKPTRVQGVFVSEAEIERLVAFVKAQQHAVYTVDLQHGGEDDGSADTGDLDPLFVEAMDLVLDQGQASVSMLQRRFRIGYARAARIIDQLEQHGLIGRFEGSKPREVRIDKAQWEQIKSTFRVHGNG</sequence>
<keyword evidence="7" id="KW-0159">Chromosome partition</keyword>
<dbReference type="Pfam" id="PF13491">
    <property type="entry name" value="FtsK_4TM"/>
    <property type="match status" value="1"/>
</dbReference>
<dbReference type="Pfam" id="PF01580">
    <property type="entry name" value="FtsK_SpoIIIE"/>
    <property type="match status" value="1"/>
</dbReference>